<dbReference type="GO" id="GO:0031419">
    <property type="term" value="F:cobalamin binding"/>
    <property type="evidence" value="ECO:0007669"/>
    <property type="project" value="UniProtKB-KW"/>
</dbReference>
<keyword evidence="3" id="KW-0846">Cobalamin</keyword>
<keyword evidence="4" id="KW-0413">Isomerase</keyword>
<evidence type="ECO:0000256" key="4">
    <source>
        <dbReference type="ARBA" id="ARBA00023235"/>
    </source>
</evidence>
<dbReference type="RefSeq" id="WP_159438426.1">
    <property type="nucleotide sequence ID" value="NZ_FTPL01000002.1"/>
</dbReference>
<dbReference type="OrthoDB" id="9762378at2"/>
<dbReference type="PANTHER" id="PTHR48101">
    <property type="entry name" value="METHYLMALONYL-COA MUTASE, MITOCHONDRIAL-RELATED"/>
    <property type="match status" value="1"/>
</dbReference>
<dbReference type="GO" id="GO:0019678">
    <property type="term" value="P:propionate metabolic process, methylmalonyl pathway"/>
    <property type="evidence" value="ECO:0007669"/>
    <property type="project" value="TreeGrafter"/>
</dbReference>
<dbReference type="Gene3D" id="3.40.50.280">
    <property type="entry name" value="Cobalamin-binding domain"/>
    <property type="match status" value="1"/>
</dbReference>
<protein>
    <submittedName>
        <fullName evidence="7">Heterodimeric methylmalonyl-CoA mutase small subunit</fullName>
    </submittedName>
</protein>
<keyword evidence="5" id="KW-0170">Cobalt</keyword>
<dbReference type="SUPFAM" id="SSF52242">
    <property type="entry name" value="Cobalamin (vitamin B12)-binding domain"/>
    <property type="match status" value="1"/>
</dbReference>
<dbReference type="GO" id="GO:0046872">
    <property type="term" value="F:metal ion binding"/>
    <property type="evidence" value="ECO:0007669"/>
    <property type="project" value="InterPro"/>
</dbReference>
<dbReference type="InterPro" id="IPR006099">
    <property type="entry name" value="MeMalonylCoA_mutase_a/b_cat"/>
</dbReference>
<dbReference type="Pfam" id="PF01642">
    <property type="entry name" value="MM_CoA_mutase"/>
    <property type="match status" value="1"/>
</dbReference>
<proteinExistence type="inferred from homology"/>
<sequence length="564" mass="60864">MTIQEMKDTSFDSSSLEEWRETAEASLKGKPLAALETETPEGITLKPLYTAEDLSVGTEERISAIREGIKGPDWTILQETFSEDPAAFLERTKESISRGNGAVVYTGGWTAEGDKPILKELAGLITEWPVYVRCAPDDPFLGVFGAVDEGRRHLVIGYADVERSADLSRLFPALRTIGVSTLDEQLQGADAVTELAVAFSKAAGIAAGEDDFTAMADRLFFSFAVDTHFFTEVAKLRAFRLMFRSFASAYGVEEPPAVPVIACTSLRTYTLADPYVNLLRSANGAFSASVGGADAISVAPFDRLTGGTAFSERVARNVQHILKEEVHADRVLDPAGGSYYIEALTEELYRKAWARFVEFEEKGGFDSISADGTLADLLSGLQEQRIRRLALRKDSLIGTNQYADPDESIQAAAAGSSADARLAGPFEELRLSLQGKAVHLLQFGSLKDVKPVSDFTAGVLAVGGIRPELSPLFDSTEEALDYVRENAVGYAVVCAPAAQEETVVAGLLRDKPDGLRLDAAGRFKDEPALLEAGLSGFYRRGQDILAKLEELKGILKGGTQHGQA</sequence>
<evidence type="ECO:0000256" key="3">
    <source>
        <dbReference type="ARBA" id="ARBA00022628"/>
    </source>
</evidence>
<name>A0A1U7PPW7_9BACI</name>
<dbReference type="SUPFAM" id="SSF51703">
    <property type="entry name" value="Cobalamin (vitamin B12)-dependent enzymes"/>
    <property type="match status" value="1"/>
</dbReference>
<evidence type="ECO:0000259" key="6">
    <source>
        <dbReference type="Pfam" id="PF01642"/>
    </source>
</evidence>
<evidence type="ECO:0000256" key="5">
    <source>
        <dbReference type="ARBA" id="ARBA00023285"/>
    </source>
</evidence>
<comment type="similarity">
    <text evidence="2">Belongs to the methylmalonyl-CoA mutase family.</text>
</comment>
<feature type="domain" description="Methylmalonyl-CoA mutase alpha/beta chain catalytic" evidence="6">
    <location>
        <begin position="170"/>
        <end position="408"/>
    </location>
</feature>
<dbReference type="EMBL" id="FTPL01000002">
    <property type="protein sequence ID" value="SIT81490.1"/>
    <property type="molecule type" value="Genomic_DNA"/>
</dbReference>
<reference evidence="8" key="1">
    <citation type="submission" date="2017-01" db="EMBL/GenBank/DDBJ databases">
        <authorList>
            <person name="Varghese N."/>
            <person name="Submissions S."/>
        </authorList>
    </citation>
    <scope>NUCLEOTIDE SEQUENCE [LARGE SCALE GENOMIC DNA]</scope>
    <source>
        <strain evidence="8">MNA4</strain>
    </source>
</reference>
<evidence type="ECO:0000313" key="7">
    <source>
        <dbReference type="EMBL" id="SIT81490.1"/>
    </source>
</evidence>
<dbReference type="AlphaFoldDB" id="A0A1U7PPW7"/>
<comment type="cofactor">
    <cofactor evidence="1">
        <name>adenosylcob(III)alamin</name>
        <dbReference type="ChEBI" id="CHEBI:18408"/>
    </cofactor>
</comment>
<evidence type="ECO:0000313" key="8">
    <source>
        <dbReference type="Proteomes" id="UP000187550"/>
    </source>
</evidence>
<dbReference type="GO" id="GO:0005737">
    <property type="term" value="C:cytoplasm"/>
    <property type="evidence" value="ECO:0007669"/>
    <property type="project" value="TreeGrafter"/>
</dbReference>
<dbReference type="STRING" id="550447.SAMN05428946_1409"/>
<dbReference type="Proteomes" id="UP000187550">
    <property type="component" value="Unassembled WGS sequence"/>
</dbReference>
<dbReference type="InterPro" id="IPR016176">
    <property type="entry name" value="Cbl-dep_enz_cat"/>
</dbReference>
<dbReference type="InterPro" id="IPR036724">
    <property type="entry name" value="Cobalamin-bd_sf"/>
</dbReference>
<accession>A0A1U7PPW7</accession>
<evidence type="ECO:0000256" key="2">
    <source>
        <dbReference type="ARBA" id="ARBA00008465"/>
    </source>
</evidence>
<organism evidence="7 8">
    <name type="scientific">Edaphobacillus lindanitolerans</name>
    <dbReference type="NCBI Taxonomy" id="550447"/>
    <lineage>
        <taxon>Bacteria</taxon>
        <taxon>Bacillati</taxon>
        <taxon>Bacillota</taxon>
        <taxon>Bacilli</taxon>
        <taxon>Bacillales</taxon>
        <taxon>Bacillaceae</taxon>
        <taxon>Edaphobacillus</taxon>
    </lineage>
</organism>
<dbReference type="PANTHER" id="PTHR48101:SF4">
    <property type="entry name" value="METHYLMALONYL-COA MUTASE, MITOCHONDRIAL"/>
    <property type="match status" value="1"/>
</dbReference>
<dbReference type="Gene3D" id="3.20.20.240">
    <property type="entry name" value="Methylmalonyl-CoA mutase"/>
    <property type="match status" value="2"/>
</dbReference>
<evidence type="ECO:0000256" key="1">
    <source>
        <dbReference type="ARBA" id="ARBA00001922"/>
    </source>
</evidence>
<gene>
    <name evidence="7" type="ORF">SAMN05428946_1409</name>
</gene>
<dbReference type="GO" id="GO:0004494">
    <property type="term" value="F:methylmalonyl-CoA mutase activity"/>
    <property type="evidence" value="ECO:0007669"/>
    <property type="project" value="UniProtKB-EC"/>
</dbReference>
<keyword evidence="8" id="KW-1185">Reference proteome</keyword>